<evidence type="ECO:0000256" key="1">
    <source>
        <dbReference type="SAM" id="MobiDB-lite"/>
    </source>
</evidence>
<feature type="compositionally biased region" description="Low complexity" evidence="1">
    <location>
        <begin position="419"/>
        <end position="435"/>
    </location>
</feature>
<dbReference type="KEGG" id="ths:TES1_0772"/>
<sequence>MRKIALFVLVSLLLLSNMVNGVYLQVEHYDLHGDICSIAIFGNYFIPVGCIEGRWDEFRVLYIFNGSGVVKKIPVKDCQGECDLFTIDIVNNSLVIFYLTKPCFSEPLLKIGVNLTKNYTLPEDIRVSYWGSSRIITKPREEAYGVVEVVRQNGIVETLRFEQPVGAAVILSDGTLVVGTKGYTYFANDQPMDNAGPFDVVGGHLYIYKDFPGGYLNVSSNIGADIIVDGVNKGITPAFISVPLGKHRVVVRAFNQQQEFIIFVKENQTHTIEAIFKTGYLRVAETISWSSVKIDGVKIGRAPIEVELPVGNHSVTVGFGSWSEDWKFLVYHVAVYENKTSVITPHHWLRNSTYGYIEVDSPKGAIVLVDNYIYSYTPLKIPVPTGNHTVLISFGNNTKEYKVTVERFKTAKIPKSRDSGVSITSSVTSSKPSTIHRTSSHIQTNEQMNTLHYLRILFLIAILYLFTLLIRRKQS</sequence>
<keyword evidence="5" id="KW-1185">Reference proteome</keyword>
<dbReference type="GeneID" id="24906278"/>
<evidence type="ECO:0000259" key="3">
    <source>
        <dbReference type="Pfam" id="PF08308"/>
    </source>
</evidence>
<gene>
    <name evidence="4" type="ORF">TES1_0772</name>
</gene>
<dbReference type="Proteomes" id="UP000019027">
    <property type="component" value="Chromosome"/>
</dbReference>
<dbReference type="HOGENOM" id="CLU_574431_0_0_2"/>
<keyword evidence="2" id="KW-0472">Membrane</keyword>
<proteinExistence type="predicted"/>
<evidence type="ECO:0000313" key="4">
    <source>
        <dbReference type="EMBL" id="AHF80158.1"/>
    </source>
</evidence>
<accession>W0I6X2</accession>
<feature type="domain" description="PEGA" evidence="3">
    <location>
        <begin position="219"/>
        <end position="252"/>
    </location>
</feature>
<dbReference type="RefSeq" id="WP_042680441.1">
    <property type="nucleotide sequence ID" value="NZ_CP006965.1"/>
</dbReference>
<dbReference type="PANTHER" id="PTHR36194:SF1">
    <property type="entry name" value="S-LAYER-LIKE PROTEIN"/>
    <property type="match status" value="1"/>
</dbReference>
<keyword evidence="2" id="KW-1133">Transmembrane helix</keyword>
<evidence type="ECO:0000256" key="2">
    <source>
        <dbReference type="SAM" id="Phobius"/>
    </source>
</evidence>
<feature type="domain" description="PEGA" evidence="3">
    <location>
        <begin position="290"/>
        <end position="318"/>
    </location>
</feature>
<dbReference type="OrthoDB" id="386656at2157"/>
<dbReference type="STRING" id="582419.TES1_0772"/>
<feature type="region of interest" description="Disordered" evidence="1">
    <location>
        <begin position="418"/>
        <end position="438"/>
    </location>
</feature>
<name>W0I6X2_9EURY</name>
<dbReference type="Pfam" id="PF08308">
    <property type="entry name" value="PEGA"/>
    <property type="match status" value="2"/>
</dbReference>
<dbReference type="AlphaFoldDB" id="W0I6X2"/>
<dbReference type="EMBL" id="CP006965">
    <property type="protein sequence ID" value="AHF80158.1"/>
    <property type="molecule type" value="Genomic_DNA"/>
</dbReference>
<evidence type="ECO:0000313" key="5">
    <source>
        <dbReference type="Proteomes" id="UP000019027"/>
    </source>
</evidence>
<dbReference type="PANTHER" id="PTHR36194">
    <property type="entry name" value="S-LAYER-LIKE PROTEIN"/>
    <property type="match status" value="1"/>
</dbReference>
<protein>
    <recommendedName>
        <fullName evidence="3">PEGA domain-containing protein</fullName>
    </recommendedName>
</protein>
<keyword evidence="2" id="KW-0812">Transmembrane</keyword>
<organism evidence="4 5">
    <name type="scientific">Thermococcus paralvinellae</name>
    <dbReference type="NCBI Taxonomy" id="582419"/>
    <lineage>
        <taxon>Archaea</taxon>
        <taxon>Methanobacteriati</taxon>
        <taxon>Methanobacteriota</taxon>
        <taxon>Thermococci</taxon>
        <taxon>Thermococcales</taxon>
        <taxon>Thermococcaceae</taxon>
        <taxon>Thermococcus</taxon>
    </lineage>
</organism>
<reference evidence="4 5" key="1">
    <citation type="journal article" date="2014" name="Int. J. Syst. Evol. Microbiol.">
        <title>Thermococcus paralvinellae sp. nov. and Thermococcus cleftensis sp. nov. of hyperthermophilic heterotrophs from deep-sea hydrothermal vents.</title>
        <authorList>
            <person name="Hensley S.A."/>
            <person name="Jung J.H."/>
            <person name="Park C.S."/>
            <person name="Holden J.F."/>
        </authorList>
    </citation>
    <scope>NUCLEOTIDE SEQUENCE [LARGE SCALE GENOMIC DNA]</scope>
    <source>
        <strain evidence="4 5">ES1</strain>
    </source>
</reference>
<dbReference type="InterPro" id="IPR013229">
    <property type="entry name" value="PEGA"/>
</dbReference>
<feature type="transmembrane region" description="Helical" evidence="2">
    <location>
        <begin position="452"/>
        <end position="470"/>
    </location>
</feature>